<organism evidence="1 2">
    <name type="scientific">Onishia taeanensis</name>
    <dbReference type="NCBI Taxonomy" id="284577"/>
    <lineage>
        <taxon>Bacteria</taxon>
        <taxon>Pseudomonadati</taxon>
        <taxon>Pseudomonadota</taxon>
        <taxon>Gammaproteobacteria</taxon>
        <taxon>Oceanospirillales</taxon>
        <taxon>Halomonadaceae</taxon>
        <taxon>Onishia</taxon>
    </lineage>
</organism>
<keyword evidence="2" id="KW-1185">Reference proteome</keyword>
<evidence type="ECO:0000313" key="1">
    <source>
        <dbReference type="EMBL" id="SDF82409.1"/>
    </source>
</evidence>
<sequence length="60" mass="6762">MLGVSLIALPRLLRTGLWVVRADLGEWTLYATVSVLIMAAHLPPVARRLPRFRQRLAGIR</sequence>
<dbReference type="OrthoDB" id="9788328at2"/>
<evidence type="ECO:0000313" key="2">
    <source>
        <dbReference type="Proteomes" id="UP000198641"/>
    </source>
</evidence>
<gene>
    <name evidence="1" type="ORF">SAMN05216571_102174</name>
</gene>
<name>A0A1G7P9Y3_9GAMM</name>
<accession>A0A1G7P9Y3</accession>
<dbReference type="RefSeq" id="WP_092523143.1">
    <property type="nucleotide sequence ID" value="NZ_FNCI01000002.1"/>
</dbReference>
<dbReference type="EMBL" id="FNCI01000002">
    <property type="protein sequence ID" value="SDF82409.1"/>
    <property type="molecule type" value="Genomic_DNA"/>
</dbReference>
<dbReference type="Proteomes" id="UP000198641">
    <property type="component" value="Unassembled WGS sequence"/>
</dbReference>
<reference evidence="1 2" key="1">
    <citation type="submission" date="2016-10" db="EMBL/GenBank/DDBJ databases">
        <authorList>
            <person name="de Groot N.N."/>
        </authorList>
    </citation>
    <scope>NUCLEOTIDE SEQUENCE [LARGE SCALE GENOMIC DNA]</scope>
    <source>
        <strain evidence="1 2">BH539</strain>
    </source>
</reference>
<dbReference type="AlphaFoldDB" id="A0A1G7P9Y3"/>
<protein>
    <submittedName>
        <fullName evidence="1">Uncharacterized protein</fullName>
    </submittedName>
</protein>
<proteinExistence type="predicted"/>